<sequence>MKFFNILLSFLVLAFTATSIPIKKRNEVPAKPNMPGMEDYKDIRRRHRIFANKPNIDDEFNHNRNERFRHRLGSKYENNERLAKFMEKVNERKKGANENVKSQLRKRHLKRSFDLEDRLNFLKQHRNSQGSNVKINNKIKMADSRKSSRGKE</sequence>
<feature type="region of interest" description="Disordered" evidence="1">
    <location>
        <begin position="127"/>
        <end position="152"/>
    </location>
</feature>
<gene>
    <name evidence="3" type="ORF">BCR36DRAFT_583738</name>
</gene>
<accession>A0A1Y1V8I1</accession>
<proteinExistence type="predicted"/>
<dbReference type="EMBL" id="MCFH01000023">
    <property type="protein sequence ID" value="ORX49670.1"/>
    <property type="molecule type" value="Genomic_DNA"/>
</dbReference>
<keyword evidence="2" id="KW-0732">Signal</keyword>
<evidence type="ECO:0000313" key="3">
    <source>
        <dbReference type="EMBL" id="ORX49670.1"/>
    </source>
</evidence>
<dbReference type="AlphaFoldDB" id="A0A1Y1V8I1"/>
<reference evidence="3 4" key="2">
    <citation type="submission" date="2016-08" db="EMBL/GenBank/DDBJ databases">
        <title>Pervasive Adenine N6-methylation of Active Genes in Fungi.</title>
        <authorList>
            <consortium name="DOE Joint Genome Institute"/>
            <person name="Mondo S.J."/>
            <person name="Dannebaum R.O."/>
            <person name="Kuo R.C."/>
            <person name="Labutti K."/>
            <person name="Haridas S."/>
            <person name="Kuo A."/>
            <person name="Salamov A."/>
            <person name="Ahrendt S.R."/>
            <person name="Lipzen A."/>
            <person name="Sullivan W."/>
            <person name="Andreopoulos W.B."/>
            <person name="Clum A."/>
            <person name="Lindquist E."/>
            <person name="Daum C."/>
            <person name="Ramamoorthy G.K."/>
            <person name="Gryganskyi A."/>
            <person name="Culley D."/>
            <person name="Magnuson J.K."/>
            <person name="James T.Y."/>
            <person name="O'Malley M.A."/>
            <person name="Stajich J.E."/>
            <person name="Spatafora J.W."/>
            <person name="Visel A."/>
            <person name="Grigoriev I.V."/>
        </authorList>
    </citation>
    <scope>NUCLEOTIDE SEQUENCE [LARGE SCALE GENOMIC DNA]</scope>
    <source>
        <strain evidence="4">finn</strain>
    </source>
</reference>
<protein>
    <submittedName>
        <fullName evidence="3">Uncharacterized protein</fullName>
    </submittedName>
</protein>
<organism evidence="3 4">
    <name type="scientific">Piromyces finnis</name>
    <dbReference type="NCBI Taxonomy" id="1754191"/>
    <lineage>
        <taxon>Eukaryota</taxon>
        <taxon>Fungi</taxon>
        <taxon>Fungi incertae sedis</taxon>
        <taxon>Chytridiomycota</taxon>
        <taxon>Chytridiomycota incertae sedis</taxon>
        <taxon>Neocallimastigomycetes</taxon>
        <taxon>Neocallimastigales</taxon>
        <taxon>Neocallimastigaceae</taxon>
        <taxon>Piromyces</taxon>
    </lineage>
</organism>
<keyword evidence="4" id="KW-1185">Reference proteome</keyword>
<evidence type="ECO:0000256" key="1">
    <source>
        <dbReference type="SAM" id="MobiDB-lite"/>
    </source>
</evidence>
<evidence type="ECO:0000256" key="2">
    <source>
        <dbReference type="SAM" id="SignalP"/>
    </source>
</evidence>
<reference evidence="3 4" key="1">
    <citation type="submission" date="2016-08" db="EMBL/GenBank/DDBJ databases">
        <title>Genomes of anaerobic fungi encode conserved fungal cellulosomes for biomass hydrolysis.</title>
        <authorList>
            <consortium name="DOE Joint Genome Institute"/>
            <person name="Haitjema C.H."/>
            <person name="Gilmore S.P."/>
            <person name="Henske J.K."/>
            <person name="Solomon K.V."/>
            <person name="De Groot R."/>
            <person name="Kuo A."/>
            <person name="Mondo S.J."/>
            <person name="Salamov A.A."/>
            <person name="Labutti K."/>
            <person name="Zhao Z."/>
            <person name="Chiniquy J."/>
            <person name="Barry K."/>
            <person name="Brewer H.M."/>
            <person name="Purvine S.O."/>
            <person name="Wright A.T."/>
            <person name="Boxma B."/>
            <person name="Van Alen T."/>
            <person name="Hackstein J.H."/>
            <person name="Baker S.E."/>
            <person name="Grigoriev I.V."/>
            <person name="O'Malley M.A."/>
        </authorList>
    </citation>
    <scope>NUCLEOTIDE SEQUENCE [LARGE SCALE GENOMIC DNA]</scope>
    <source>
        <strain evidence="4">finn</strain>
    </source>
</reference>
<name>A0A1Y1V8I1_9FUNG</name>
<dbReference type="Proteomes" id="UP000193719">
    <property type="component" value="Unassembled WGS sequence"/>
</dbReference>
<feature type="compositionally biased region" description="Basic and acidic residues" evidence="1">
    <location>
        <begin position="140"/>
        <end position="152"/>
    </location>
</feature>
<comment type="caution">
    <text evidence="3">The sequence shown here is derived from an EMBL/GenBank/DDBJ whole genome shotgun (WGS) entry which is preliminary data.</text>
</comment>
<evidence type="ECO:0000313" key="4">
    <source>
        <dbReference type="Proteomes" id="UP000193719"/>
    </source>
</evidence>
<feature type="chain" id="PRO_5012259949" evidence="2">
    <location>
        <begin position="20"/>
        <end position="152"/>
    </location>
</feature>
<feature type="signal peptide" evidence="2">
    <location>
        <begin position="1"/>
        <end position="19"/>
    </location>
</feature>